<dbReference type="Pfam" id="PF08245">
    <property type="entry name" value="Mur_ligase_M"/>
    <property type="match status" value="1"/>
</dbReference>
<dbReference type="InterPro" id="IPR013221">
    <property type="entry name" value="Mur_ligase_cen"/>
</dbReference>
<feature type="domain" description="Mur ligase C-terminal" evidence="1">
    <location>
        <begin position="224"/>
        <end position="351"/>
    </location>
</feature>
<dbReference type="Pfam" id="PF02875">
    <property type="entry name" value="Mur_ligase_C"/>
    <property type="match status" value="1"/>
</dbReference>
<dbReference type="PANTHER" id="PTHR23135:SF4">
    <property type="entry name" value="UDP-N-ACETYLMURAMOYL-L-ALANYL-D-GLUTAMATE--2,6-DIAMINOPIMELATE LIGASE MURE HOMOLOG, CHLOROPLASTIC"/>
    <property type="match status" value="1"/>
</dbReference>
<dbReference type="SUPFAM" id="SSF53244">
    <property type="entry name" value="MurD-like peptide ligases, peptide-binding domain"/>
    <property type="match status" value="1"/>
</dbReference>
<evidence type="ECO:0000259" key="2">
    <source>
        <dbReference type="Pfam" id="PF08245"/>
    </source>
</evidence>
<proteinExistence type="predicted"/>
<feature type="domain" description="Mur ligase central" evidence="2">
    <location>
        <begin position="22"/>
        <end position="180"/>
    </location>
</feature>
<sequence length="387" mass="42910">MRSVVALIFYRFPSRKLKVIGVTGTDGKTTTVTMIYKILKAAGKRVSMVSTVDAVIGSKKIRTGLHTTTPDPFLMQKLLRRMVDEGDEYAVLEVSSHGIDQFRVFGVNFLVGVLTNITREHLDYHGSFDSYLSTKAIFLKSVKTAVLNKSDGSYKAVRKIVASGNKIVEYPISSLSESLKKGVEKFSEPYNQLNAQAAIMATKAVGIAETEIVQGLASFKSIEGRMEEVKNERGIRIIVDFAHTPNALTNVLSILRKKAKKRVICVFGCAGERDREKRPVMGEIATRLADIAIFTAEDPRNESINDIINSMEKGALKGKKIYKIPERGEAIRFAINEVAKKDDFVVICGKGHERSMAYGKVEYPWSDAEAVKKALKNRVMLVKRPGV</sequence>
<dbReference type="InterPro" id="IPR036565">
    <property type="entry name" value="Mur-like_cat_sf"/>
</dbReference>
<evidence type="ECO:0000259" key="1">
    <source>
        <dbReference type="Pfam" id="PF02875"/>
    </source>
</evidence>
<comment type="caution">
    <text evidence="3">The sequence shown here is derived from an EMBL/GenBank/DDBJ whole genome shotgun (WGS) entry which is preliminary data.</text>
</comment>
<dbReference type="GO" id="GO:0005524">
    <property type="term" value="F:ATP binding"/>
    <property type="evidence" value="ECO:0007669"/>
    <property type="project" value="InterPro"/>
</dbReference>
<dbReference type="InterPro" id="IPR036615">
    <property type="entry name" value="Mur_ligase_C_dom_sf"/>
</dbReference>
<dbReference type="PANTHER" id="PTHR23135">
    <property type="entry name" value="MUR LIGASE FAMILY MEMBER"/>
    <property type="match status" value="1"/>
</dbReference>
<dbReference type="EMBL" id="LCDA01000003">
    <property type="protein sequence ID" value="KKS43058.1"/>
    <property type="molecule type" value="Genomic_DNA"/>
</dbReference>
<dbReference type="Proteomes" id="UP000033854">
    <property type="component" value="Unassembled WGS sequence"/>
</dbReference>
<dbReference type="SUPFAM" id="SSF53623">
    <property type="entry name" value="MurD-like peptide ligases, catalytic domain"/>
    <property type="match status" value="1"/>
</dbReference>
<dbReference type="Gene3D" id="3.40.1190.10">
    <property type="entry name" value="Mur-like, catalytic domain"/>
    <property type="match status" value="1"/>
</dbReference>
<dbReference type="GO" id="GO:0016881">
    <property type="term" value="F:acid-amino acid ligase activity"/>
    <property type="evidence" value="ECO:0007669"/>
    <property type="project" value="InterPro"/>
</dbReference>
<gene>
    <name evidence="3" type="ORF">UV06_C0003G0059</name>
</gene>
<reference evidence="3 4" key="1">
    <citation type="journal article" date="2015" name="Nature">
        <title>rRNA introns, odd ribosomes, and small enigmatic genomes across a large radiation of phyla.</title>
        <authorList>
            <person name="Brown C.T."/>
            <person name="Hug L.A."/>
            <person name="Thomas B.C."/>
            <person name="Sharon I."/>
            <person name="Castelle C.J."/>
            <person name="Singh A."/>
            <person name="Wilkins M.J."/>
            <person name="Williams K.H."/>
            <person name="Banfield J.F."/>
        </authorList>
    </citation>
    <scope>NUCLEOTIDE SEQUENCE [LARGE SCALE GENOMIC DNA]</scope>
</reference>
<dbReference type="Gene3D" id="3.90.190.20">
    <property type="entry name" value="Mur ligase, C-terminal domain"/>
    <property type="match status" value="1"/>
</dbReference>
<accession>A0A0G1C083</accession>
<organism evidence="3 4">
    <name type="scientific">Candidatus Collierbacteria bacterium GW2011_GWA2_42_17</name>
    <dbReference type="NCBI Taxonomy" id="1618378"/>
    <lineage>
        <taxon>Bacteria</taxon>
        <taxon>Candidatus Collieribacteriota</taxon>
    </lineage>
</organism>
<dbReference type="CDD" id="cd01983">
    <property type="entry name" value="SIMIBI"/>
    <property type="match status" value="1"/>
</dbReference>
<dbReference type="PATRIC" id="fig|1618378.3.peg.467"/>
<evidence type="ECO:0000313" key="3">
    <source>
        <dbReference type="EMBL" id="KKS43058.1"/>
    </source>
</evidence>
<dbReference type="AlphaFoldDB" id="A0A0G1C083"/>
<dbReference type="InterPro" id="IPR004101">
    <property type="entry name" value="Mur_ligase_C"/>
</dbReference>
<name>A0A0G1C083_9BACT</name>
<protein>
    <submittedName>
        <fullName evidence="3">UDP-N-acetylmuramyl-tripeptide synthetase</fullName>
    </submittedName>
</protein>
<evidence type="ECO:0000313" key="4">
    <source>
        <dbReference type="Proteomes" id="UP000033854"/>
    </source>
</evidence>